<dbReference type="SUPFAM" id="SSF110849">
    <property type="entry name" value="ParB/Sulfiredoxin"/>
    <property type="match status" value="1"/>
</dbReference>
<dbReference type="Gene3D" id="3.90.1530.10">
    <property type="entry name" value="Conserved hypothetical protein from pyrococcus furiosus pfu- 392566-001, ParB domain"/>
    <property type="match status" value="1"/>
</dbReference>
<dbReference type="PANTHER" id="PTHR33375:SF1">
    <property type="entry name" value="CHROMOSOME-PARTITIONING PROTEIN PARB-RELATED"/>
    <property type="match status" value="1"/>
</dbReference>
<dbReference type="PANTHER" id="PTHR33375">
    <property type="entry name" value="CHROMOSOME-PARTITIONING PROTEIN PARB-RELATED"/>
    <property type="match status" value="1"/>
</dbReference>
<dbReference type="SMART" id="SM00470">
    <property type="entry name" value="ParB"/>
    <property type="match status" value="1"/>
</dbReference>
<dbReference type="Pfam" id="PF02195">
    <property type="entry name" value="ParB_N"/>
    <property type="match status" value="1"/>
</dbReference>
<sequence length="160" mass="17376">MRQPTAIQPSKLVRTKGQKPPPTQDRIEAMAESIQSCGGIIQPIMVRAAGDKYEIVKGEVRWLAAIKLKLDIVPIKVVDFDDHSAHARAAVDLIASEAREELSPTDVVAGLESLYTQFGAEAREIVRENRPGLEEAVAAAPELKNRVNAVLNGCGIELLD</sequence>
<dbReference type="AlphaFoldDB" id="A0A7V8EDH9"/>
<organism evidence="3 4">
    <name type="scientific">Pseudomonas putida</name>
    <name type="common">Arthrobacter siderocapsulatus</name>
    <dbReference type="NCBI Taxonomy" id="303"/>
    <lineage>
        <taxon>Bacteria</taxon>
        <taxon>Pseudomonadati</taxon>
        <taxon>Pseudomonadota</taxon>
        <taxon>Gammaproteobacteria</taxon>
        <taxon>Pseudomonadales</taxon>
        <taxon>Pseudomonadaceae</taxon>
        <taxon>Pseudomonas</taxon>
    </lineage>
</organism>
<dbReference type="InterPro" id="IPR036086">
    <property type="entry name" value="ParB/Sulfiredoxin_sf"/>
</dbReference>
<comment type="caution">
    <text evidence="3">The sequence shown here is derived from an EMBL/GenBank/DDBJ whole genome shotgun (WGS) entry which is preliminary data.</text>
</comment>
<evidence type="ECO:0000256" key="1">
    <source>
        <dbReference type="SAM" id="MobiDB-lite"/>
    </source>
</evidence>
<name>A0A7V8EDH9_PSEPU</name>
<dbReference type="EMBL" id="WOWR01000036">
    <property type="protein sequence ID" value="KAF0252704.1"/>
    <property type="molecule type" value="Genomic_DNA"/>
</dbReference>
<feature type="region of interest" description="Disordered" evidence="1">
    <location>
        <begin position="1"/>
        <end position="24"/>
    </location>
</feature>
<dbReference type="GO" id="GO:0007059">
    <property type="term" value="P:chromosome segregation"/>
    <property type="evidence" value="ECO:0007669"/>
    <property type="project" value="TreeGrafter"/>
</dbReference>
<dbReference type="GO" id="GO:0045881">
    <property type="term" value="P:positive regulation of sporulation resulting in formation of a cellular spore"/>
    <property type="evidence" value="ECO:0007669"/>
    <property type="project" value="TreeGrafter"/>
</dbReference>
<evidence type="ECO:0000313" key="3">
    <source>
        <dbReference type="EMBL" id="KAF0252704.1"/>
    </source>
</evidence>
<reference evidence="3 4" key="1">
    <citation type="submission" date="2019-12" db="EMBL/GenBank/DDBJ databases">
        <authorList>
            <person name="Woiski C."/>
        </authorList>
    </citation>
    <scope>NUCLEOTIDE SEQUENCE [LARGE SCALE GENOMIC DNA]</scope>
    <source>
        <strain evidence="3 4">BOE100</strain>
    </source>
</reference>
<feature type="domain" description="ParB-like N-terminal" evidence="2">
    <location>
        <begin position="5"/>
        <end position="99"/>
    </location>
</feature>
<protein>
    <submittedName>
        <fullName evidence="3">Chromosome partitioning protein ParB</fullName>
    </submittedName>
</protein>
<dbReference type="InterPro" id="IPR003115">
    <property type="entry name" value="ParB_N"/>
</dbReference>
<gene>
    <name evidence="3" type="ORF">GN299_21965</name>
</gene>
<dbReference type="GO" id="GO:0005694">
    <property type="term" value="C:chromosome"/>
    <property type="evidence" value="ECO:0007669"/>
    <property type="project" value="TreeGrafter"/>
</dbReference>
<accession>A0A7V8EDH9</accession>
<dbReference type="Proteomes" id="UP000442695">
    <property type="component" value="Unassembled WGS sequence"/>
</dbReference>
<evidence type="ECO:0000313" key="4">
    <source>
        <dbReference type="Proteomes" id="UP000442695"/>
    </source>
</evidence>
<evidence type="ECO:0000259" key="2">
    <source>
        <dbReference type="SMART" id="SM00470"/>
    </source>
</evidence>
<dbReference type="RefSeq" id="WP_162465302.1">
    <property type="nucleotide sequence ID" value="NZ_WOWR01000036.1"/>
</dbReference>
<dbReference type="InterPro" id="IPR050336">
    <property type="entry name" value="Chromosome_partition/occlusion"/>
</dbReference>
<proteinExistence type="predicted"/>